<evidence type="ECO:0000313" key="2">
    <source>
        <dbReference type="EMBL" id="SEK70925.1"/>
    </source>
</evidence>
<dbReference type="Pfam" id="PF03372">
    <property type="entry name" value="Exo_endo_phos"/>
    <property type="match status" value="1"/>
</dbReference>
<name>A0A1H7JCA3_9GAMM</name>
<keyword evidence="2" id="KW-0378">Hydrolase</keyword>
<dbReference type="Gene3D" id="3.60.10.10">
    <property type="entry name" value="Endonuclease/exonuclease/phosphatase"/>
    <property type="match status" value="1"/>
</dbReference>
<dbReference type="PANTHER" id="PTHR14859:SF15">
    <property type="entry name" value="ENDONUCLEASE_EXONUCLEASE_PHOSPHATASE DOMAIN-CONTAINING PROTEIN"/>
    <property type="match status" value="1"/>
</dbReference>
<protein>
    <submittedName>
        <fullName evidence="2">Metal-dependent hydrolase, endonuclease/exonuclease/phosphatase family</fullName>
    </submittedName>
</protein>
<dbReference type="InterPro" id="IPR036691">
    <property type="entry name" value="Endo/exonu/phosph_ase_sf"/>
</dbReference>
<dbReference type="InterPro" id="IPR005135">
    <property type="entry name" value="Endo/exonuclease/phosphatase"/>
</dbReference>
<dbReference type="GO" id="GO:0016020">
    <property type="term" value="C:membrane"/>
    <property type="evidence" value="ECO:0007669"/>
    <property type="project" value="GOC"/>
</dbReference>
<dbReference type="GO" id="GO:0006506">
    <property type="term" value="P:GPI anchor biosynthetic process"/>
    <property type="evidence" value="ECO:0007669"/>
    <property type="project" value="TreeGrafter"/>
</dbReference>
<dbReference type="PANTHER" id="PTHR14859">
    <property type="entry name" value="CALCOFLUOR WHITE HYPERSENSITIVE PROTEIN PRECURSOR"/>
    <property type="match status" value="1"/>
</dbReference>
<dbReference type="Proteomes" id="UP000199256">
    <property type="component" value="Unassembled WGS sequence"/>
</dbReference>
<organism evidence="2 3">
    <name type="scientific">Ectothiorhodospira marina</name>
    <dbReference type="NCBI Taxonomy" id="1396821"/>
    <lineage>
        <taxon>Bacteria</taxon>
        <taxon>Pseudomonadati</taxon>
        <taxon>Pseudomonadota</taxon>
        <taxon>Gammaproteobacteria</taxon>
        <taxon>Chromatiales</taxon>
        <taxon>Ectothiorhodospiraceae</taxon>
        <taxon>Ectothiorhodospira</taxon>
    </lineage>
</organism>
<gene>
    <name evidence="2" type="ORF">SAMN05444515_104117</name>
</gene>
<dbReference type="SUPFAM" id="SSF56219">
    <property type="entry name" value="DNase I-like"/>
    <property type="match status" value="1"/>
</dbReference>
<dbReference type="GO" id="GO:0004527">
    <property type="term" value="F:exonuclease activity"/>
    <property type="evidence" value="ECO:0007669"/>
    <property type="project" value="UniProtKB-KW"/>
</dbReference>
<keyword evidence="2" id="KW-0269">Exonuclease</keyword>
<keyword evidence="3" id="KW-1185">Reference proteome</keyword>
<dbReference type="GO" id="GO:0004519">
    <property type="term" value="F:endonuclease activity"/>
    <property type="evidence" value="ECO:0007669"/>
    <property type="project" value="UniProtKB-KW"/>
</dbReference>
<reference evidence="3" key="1">
    <citation type="submission" date="2016-10" db="EMBL/GenBank/DDBJ databases">
        <authorList>
            <person name="Varghese N."/>
            <person name="Submissions S."/>
        </authorList>
    </citation>
    <scope>NUCLEOTIDE SEQUENCE [LARGE SCALE GENOMIC DNA]</scope>
    <source>
        <strain evidence="3">DSM 241</strain>
    </source>
</reference>
<dbReference type="STRING" id="1396821.SAMN05444515_104117"/>
<dbReference type="AlphaFoldDB" id="A0A1H7JCA3"/>
<dbReference type="EMBL" id="FOAA01000004">
    <property type="protein sequence ID" value="SEK70925.1"/>
    <property type="molecule type" value="Genomic_DNA"/>
</dbReference>
<evidence type="ECO:0000313" key="3">
    <source>
        <dbReference type="Proteomes" id="UP000199256"/>
    </source>
</evidence>
<accession>A0A1H7JCA3</accession>
<keyword evidence="2" id="KW-0540">Nuclease</keyword>
<keyword evidence="2" id="KW-0255">Endonuclease</keyword>
<sequence length="316" mass="35298">MAPVLAEPYFDRLGLNHRDEAGMTLEGPLASSLSVGPSTPPVRGQRLRILSYNVQVGIASGRFHHYLTNSWKHVLPYGGRMGNLDSIARFIAGFDMVGLQELDAGSLRSNFVNLAEYLSRQSQLPYWYSQTNRNLGKFAKHSLGLLSRYQPHSVMEHRLPSRIPGRGALEAHFGAESGEDSLVIMLVHLSLGRKTRMRQMQYIGEVLRDHEHVVVMGDLNTPTHSAEVRRLVRNTRLQEPLDSAKTYPSWRPMHAFDHILVTPGLGLEQVHVYNLNYSDHLPVGVELVIPESVKLAQFHAGGQVGGHVRRGAMGEH</sequence>
<feature type="domain" description="Endonuclease/exonuclease/phosphatase" evidence="1">
    <location>
        <begin position="50"/>
        <end position="280"/>
    </location>
</feature>
<proteinExistence type="predicted"/>
<evidence type="ECO:0000259" key="1">
    <source>
        <dbReference type="Pfam" id="PF03372"/>
    </source>
</evidence>
<dbReference type="InterPro" id="IPR051916">
    <property type="entry name" value="GPI-anchor_lipid_remodeler"/>
</dbReference>